<dbReference type="RefSeq" id="WP_267161912.1">
    <property type="nucleotide sequence ID" value="NZ_CP112972.1"/>
</dbReference>
<feature type="domain" description="HTH arsR-type" evidence="1">
    <location>
        <begin position="27"/>
        <end position="66"/>
    </location>
</feature>
<dbReference type="CDD" id="cd00090">
    <property type="entry name" value="HTH_ARSR"/>
    <property type="match status" value="1"/>
</dbReference>
<dbReference type="GeneID" id="76631276"/>
<dbReference type="EMBL" id="JBHSZI010000001">
    <property type="protein sequence ID" value="MFC7059171.1"/>
    <property type="molecule type" value="Genomic_DNA"/>
</dbReference>
<evidence type="ECO:0000259" key="1">
    <source>
        <dbReference type="Pfam" id="PF01022"/>
    </source>
</evidence>
<dbReference type="Proteomes" id="UP001596445">
    <property type="component" value="Unassembled WGS sequence"/>
</dbReference>
<comment type="caution">
    <text evidence="2">The sequence shown here is derived from an EMBL/GenBank/DDBJ whole genome shotgun (WGS) entry which is preliminary data.</text>
</comment>
<dbReference type="AlphaFoldDB" id="A0ABD5W4T0"/>
<dbReference type="Pfam" id="PF01022">
    <property type="entry name" value="HTH_5"/>
    <property type="match status" value="1"/>
</dbReference>
<dbReference type="InterPro" id="IPR036388">
    <property type="entry name" value="WH-like_DNA-bd_sf"/>
</dbReference>
<reference evidence="2 3" key="1">
    <citation type="journal article" date="2019" name="Int. J. Syst. Evol. Microbiol.">
        <title>The Global Catalogue of Microorganisms (GCM) 10K type strain sequencing project: providing services to taxonomists for standard genome sequencing and annotation.</title>
        <authorList>
            <consortium name="The Broad Institute Genomics Platform"/>
            <consortium name="The Broad Institute Genome Sequencing Center for Infectious Disease"/>
            <person name="Wu L."/>
            <person name="Ma J."/>
        </authorList>
    </citation>
    <scope>NUCLEOTIDE SEQUENCE [LARGE SCALE GENOMIC DNA]</scope>
    <source>
        <strain evidence="2 3">JCM 30072</strain>
    </source>
</reference>
<dbReference type="InterPro" id="IPR011991">
    <property type="entry name" value="ArsR-like_HTH"/>
</dbReference>
<dbReference type="InterPro" id="IPR036390">
    <property type="entry name" value="WH_DNA-bd_sf"/>
</dbReference>
<dbReference type="SUPFAM" id="SSF46785">
    <property type="entry name" value="Winged helix' DNA-binding domain"/>
    <property type="match status" value="1"/>
</dbReference>
<accession>A0ABD5W4T0</accession>
<sequence length="103" mass="11714">MSDSVFPVYEWDDPDKYELLAWVKASERRVDILTSLADAPKNTNDFADQWGVELETVRYHLNQLQQGGPEGDAPALVQILTPDRQQYRLYGLTEDGAKVAEML</sequence>
<proteinExistence type="predicted"/>
<name>A0ABD5W4T0_9EURY</name>
<keyword evidence="3" id="KW-1185">Reference proteome</keyword>
<evidence type="ECO:0000313" key="2">
    <source>
        <dbReference type="EMBL" id="MFC7059171.1"/>
    </source>
</evidence>
<evidence type="ECO:0000313" key="3">
    <source>
        <dbReference type="Proteomes" id="UP001596445"/>
    </source>
</evidence>
<gene>
    <name evidence="2" type="ORF">ACFQQG_14530</name>
</gene>
<dbReference type="Gene3D" id="1.10.10.10">
    <property type="entry name" value="Winged helix-like DNA-binding domain superfamily/Winged helix DNA-binding domain"/>
    <property type="match status" value="1"/>
</dbReference>
<organism evidence="2 3">
    <name type="scientific">Halovenus salina</name>
    <dbReference type="NCBI Taxonomy" id="1510225"/>
    <lineage>
        <taxon>Archaea</taxon>
        <taxon>Methanobacteriati</taxon>
        <taxon>Methanobacteriota</taxon>
        <taxon>Stenosarchaea group</taxon>
        <taxon>Halobacteria</taxon>
        <taxon>Halobacteriales</taxon>
        <taxon>Haloarculaceae</taxon>
        <taxon>Halovenus</taxon>
    </lineage>
</organism>
<protein>
    <submittedName>
        <fullName evidence="2">Winged helix-turn-helix domain-containing protein</fullName>
    </submittedName>
</protein>
<dbReference type="InterPro" id="IPR001845">
    <property type="entry name" value="HTH_ArsR_DNA-bd_dom"/>
</dbReference>